<name>A0A0M3J7B3_ANISI</name>
<reference evidence="2" key="1">
    <citation type="submission" date="2017-02" db="UniProtKB">
        <authorList>
            <consortium name="WormBaseParasite"/>
        </authorList>
    </citation>
    <scope>IDENTIFICATION</scope>
</reference>
<dbReference type="GO" id="GO:0016477">
    <property type="term" value="P:cell migration"/>
    <property type="evidence" value="ECO:0007669"/>
    <property type="project" value="TreeGrafter"/>
</dbReference>
<dbReference type="InterPro" id="IPR038319">
    <property type="entry name" value="Serine_rich_sf"/>
</dbReference>
<dbReference type="PANTHER" id="PTHR10654">
    <property type="entry name" value="CAS SCAFFOLDING PROTEIN"/>
    <property type="match status" value="1"/>
</dbReference>
<sequence>LSAKKMAECTAPKAWRQPHVLQQHLSDIKEAVVTITACLDEFLNATGRITVDKSSPKADDLQHLLTPLRNSHSMIKQLKQNIDYTGWTLAALSRPKSNMASTTNGNDALDQFVAVIKQLLSSFI</sequence>
<dbReference type="WBParaSite" id="ASIM_0000345701-mRNA-1">
    <property type="protein sequence ID" value="ASIM_0000345701-mRNA-1"/>
    <property type="gene ID" value="ASIM_0000345701"/>
</dbReference>
<accession>A0A0M3J7B3</accession>
<dbReference type="InterPro" id="IPR014928">
    <property type="entry name" value="Serine_rich_dom"/>
</dbReference>
<protein>
    <submittedName>
        <fullName evidence="2">Embryonal Fyn-associated substrate (inferred by orthology to a human protein)</fullName>
    </submittedName>
</protein>
<dbReference type="GO" id="GO:0007169">
    <property type="term" value="P:cell surface receptor protein tyrosine kinase signaling pathway"/>
    <property type="evidence" value="ECO:0007669"/>
    <property type="project" value="TreeGrafter"/>
</dbReference>
<organism evidence="2">
    <name type="scientific">Anisakis simplex</name>
    <name type="common">Herring worm</name>
    <dbReference type="NCBI Taxonomy" id="6269"/>
    <lineage>
        <taxon>Eukaryota</taxon>
        <taxon>Metazoa</taxon>
        <taxon>Ecdysozoa</taxon>
        <taxon>Nematoda</taxon>
        <taxon>Chromadorea</taxon>
        <taxon>Rhabditida</taxon>
        <taxon>Spirurina</taxon>
        <taxon>Ascaridomorpha</taxon>
        <taxon>Ascaridoidea</taxon>
        <taxon>Anisakidae</taxon>
        <taxon>Anisakis</taxon>
        <taxon>Anisakis simplex complex</taxon>
    </lineage>
</organism>
<dbReference type="Pfam" id="PF08824">
    <property type="entry name" value="Serine_rich"/>
    <property type="match status" value="1"/>
</dbReference>
<evidence type="ECO:0000259" key="1">
    <source>
        <dbReference type="Pfam" id="PF08824"/>
    </source>
</evidence>
<evidence type="ECO:0000313" key="2">
    <source>
        <dbReference type="WBParaSite" id="ASIM_0000345701-mRNA-1"/>
    </source>
</evidence>
<dbReference type="AlphaFoldDB" id="A0A0M3J7B3"/>
<dbReference type="PANTHER" id="PTHR10654:SF18">
    <property type="entry name" value="IP17195P"/>
    <property type="match status" value="1"/>
</dbReference>
<dbReference type="Gene3D" id="1.20.120.830">
    <property type="entry name" value="Serine-rich domain"/>
    <property type="match status" value="1"/>
</dbReference>
<feature type="domain" description="Serine rich protein interaction" evidence="1">
    <location>
        <begin position="5"/>
        <end position="119"/>
    </location>
</feature>
<dbReference type="GO" id="GO:0005737">
    <property type="term" value="C:cytoplasm"/>
    <property type="evidence" value="ECO:0007669"/>
    <property type="project" value="TreeGrafter"/>
</dbReference>
<dbReference type="GO" id="GO:0005886">
    <property type="term" value="C:plasma membrane"/>
    <property type="evidence" value="ECO:0007669"/>
    <property type="project" value="TreeGrafter"/>
</dbReference>
<proteinExistence type="predicted"/>
<dbReference type="InterPro" id="IPR037362">
    <property type="entry name" value="CAS_fam"/>
</dbReference>